<evidence type="ECO:0000256" key="1">
    <source>
        <dbReference type="SAM" id="MobiDB-lite"/>
    </source>
</evidence>
<evidence type="ECO:0000313" key="4">
    <source>
        <dbReference type="Proteomes" id="UP000193218"/>
    </source>
</evidence>
<proteinExistence type="predicted"/>
<gene>
    <name evidence="3" type="ORF">BD324DRAFT_631808</name>
</gene>
<sequence length="680" mass="72298">MSSLTSTISGSSNSPDLGDAEGYLLLTIQDSNVKQVIEGQAILLARGELRIECVSVPIPPEVGHQTANPFAPSPSDPPVPTHDFWLILKIGESFEKVLIPKQHLQPLPQPVEGVQYHIPSEKRKDMYLNLMLPKPSSSADLEDLESFEVLLRQYECLGEKATALDGVEAKPLGSSTFSGINASSSEPLPEAVRGKLLLVNEDNGEIIGEMDQEMTAEEGANIAATDKSRPVVLDFGGDIQGYSHSVKVKTFKEEDMDDWMLRGAHNLSTKILSFGQWSSKKMNEGSEAFIRNTTPRAEPVKFSPTTKNNIRKAHNASAKSLVVTKKTMKKIDDAIGKVIDVGFEKGIDPAVEAIKQRRGSRDSLTGSPMLSGSPRSGSLLASPVGRRVSPSTSPITGDNSPEPRNSLESGVSALELDDKLASSPQAASPPIPPKPSHLSPGRSATSPPSSISASPSSSGIRIPLAQRLASVSVEGSDPNRVIGRQIPIPEDGELFAKQITEEPRSFRDRTTSSSSSTTDKAKSLFKRFINSAEVVLSSVEATTSDLITNGTNAAASAAHHKYGPDAGQATALLGGSVRNAVVIFVDARGVGRKAIVTRTAKGVFKGGMKLANGKEVHLQGEGEKGEDGRVVEAGQIEETKEGDIVVGVPQEGNLIDIEDEKGFRVETTAIPAAKHSPLAA</sequence>
<dbReference type="GeneID" id="33558276"/>
<accession>A0A1Y1UCP8</accession>
<protein>
    <recommendedName>
        <fullName evidence="2">Senescence domain-containing protein</fullName>
    </recommendedName>
</protein>
<feature type="domain" description="Senescence" evidence="2">
    <location>
        <begin position="512"/>
        <end position="601"/>
    </location>
</feature>
<reference evidence="3 4" key="1">
    <citation type="submission" date="2017-03" db="EMBL/GenBank/DDBJ databases">
        <title>Widespread Adenine N6-methylation of Active Genes in Fungi.</title>
        <authorList>
            <consortium name="DOE Joint Genome Institute"/>
            <person name="Mondo S.J."/>
            <person name="Dannebaum R.O."/>
            <person name="Kuo R.C."/>
            <person name="Louie K.B."/>
            <person name="Bewick A.J."/>
            <person name="Labutti K."/>
            <person name="Haridas S."/>
            <person name="Kuo A."/>
            <person name="Salamov A."/>
            <person name="Ahrendt S.R."/>
            <person name="Lau R."/>
            <person name="Bowen B.P."/>
            <person name="Lipzen A."/>
            <person name="Sullivan W."/>
            <person name="Andreopoulos W.B."/>
            <person name="Clum A."/>
            <person name="Lindquist E."/>
            <person name="Daum C."/>
            <person name="Northen T.R."/>
            <person name="Ramamoorthy G."/>
            <person name="Schmitz R.J."/>
            <person name="Gryganskyi A."/>
            <person name="Culley D."/>
            <person name="Magnuson J."/>
            <person name="James T.Y."/>
            <person name="O'Malley M.A."/>
            <person name="Stajich J.E."/>
            <person name="Spatafora J.W."/>
            <person name="Visel A."/>
            <person name="Grigoriev I.V."/>
        </authorList>
    </citation>
    <scope>NUCLEOTIDE SEQUENCE [LARGE SCALE GENOMIC DNA]</scope>
    <source>
        <strain evidence="3 4">NRRL Y-17943</strain>
    </source>
</reference>
<dbReference type="InterPro" id="IPR045036">
    <property type="entry name" value="Spartin-like"/>
</dbReference>
<keyword evidence="4" id="KW-1185">Reference proteome</keyword>
<dbReference type="STRING" id="4999.A0A1Y1UCP8"/>
<feature type="region of interest" description="Disordered" evidence="1">
    <location>
        <begin position="419"/>
        <end position="458"/>
    </location>
</feature>
<organism evidence="3 4">
    <name type="scientific">Kockovaella imperatae</name>
    <dbReference type="NCBI Taxonomy" id="4999"/>
    <lineage>
        <taxon>Eukaryota</taxon>
        <taxon>Fungi</taxon>
        <taxon>Dikarya</taxon>
        <taxon>Basidiomycota</taxon>
        <taxon>Agaricomycotina</taxon>
        <taxon>Tremellomycetes</taxon>
        <taxon>Tremellales</taxon>
        <taxon>Cuniculitremaceae</taxon>
        <taxon>Kockovaella</taxon>
    </lineage>
</organism>
<dbReference type="EMBL" id="NBSH01000010">
    <property type="protein sequence ID" value="ORX35813.1"/>
    <property type="molecule type" value="Genomic_DNA"/>
</dbReference>
<dbReference type="GO" id="GO:0051301">
    <property type="term" value="P:cell division"/>
    <property type="evidence" value="ECO:0007669"/>
    <property type="project" value="TreeGrafter"/>
</dbReference>
<name>A0A1Y1UCP8_9TREE</name>
<dbReference type="InterPro" id="IPR009686">
    <property type="entry name" value="Senescence/spartin_C"/>
</dbReference>
<dbReference type="RefSeq" id="XP_021869977.1">
    <property type="nucleotide sequence ID" value="XM_022016467.1"/>
</dbReference>
<evidence type="ECO:0000259" key="2">
    <source>
        <dbReference type="Pfam" id="PF06911"/>
    </source>
</evidence>
<feature type="domain" description="Senescence" evidence="2">
    <location>
        <begin position="258"/>
        <end position="340"/>
    </location>
</feature>
<feature type="region of interest" description="Disordered" evidence="1">
    <location>
        <begin position="500"/>
        <end position="519"/>
    </location>
</feature>
<feature type="compositionally biased region" description="Polar residues" evidence="1">
    <location>
        <begin position="389"/>
        <end position="407"/>
    </location>
</feature>
<evidence type="ECO:0000313" key="3">
    <source>
        <dbReference type="EMBL" id="ORX35813.1"/>
    </source>
</evidence>
<comment type="caution">
    <text evidence="3">The sequence shown here is derived from an EMBL/GenBank/DDBJ whole genome shotgun (WGS) entry which is preliminary data.</text>
</comment>
<feature type="compositionally biased region" description="Low complexity" evidence="1">
    <location>
        <begin position="436"/>
        <end position="458"/>
    </location>
</feature>
<dbReference type="Proteomes" id="UP000193218">
    <property type="component" value="Unassembled WGS sequence"/>
</dbReference>
<feature type="region of interest" description="Disordered" evidence="1">
    <location>
        <begin position="354"/>
        <end position="407"/>
    </location>
</feature>
<dbReference type="GO" id="GO:0005886">
    <property type="term" value="C:plasma membrane"/>
    <property type="evidence" value="ECO:0007669"/>
    <property type="project" value="TreeGrafter"/>
</dbReference>
<dbReference type="InParanoid" id="A0A1Y1UCP8"/>
<dbReference type="PANTHER" id="PTHR21068">
    <property type="entry name" value="SPARTIN"/>
    <property type="match status" value="1"/>
</dbReference>
<feature type="compositionally biased region" description="Polar residues" evidence="1">
    <location>
        <begin position="362"/>
        <end position="376"/>
    </location>
</feature>
<feature type="compositionally biased region" description="Basic and acidic residues" evidence="1">
    <location>
        <begin position="500"/>
        <end position="510"/>
    </location>
</feature>
<dbReference type="PANTHER" id="PTHR21068:SF43">
    <property type="entry name" value="SPARTIN"/>
    <property type="match status" value="1"/>
</dbReference>
<dbReference type="Pfam" id="PF06911">
    <property type="entry name" value="Senescence"/>
    <property type="match status" value="2"/>
</dbReference>
<dbReference type="OrthoDB" id="20821at2759"/>
<dbReference type="AlphaFoldDB" id="A0A1Y1UCP8"/>